<accession>A0A084G1G7</accession>
<dbReference type="SUPFAM" id="SSF56112">
    <property type="entry name" value="Protein kinase-like (PK-like)"/>
    <property type="match status" value="1"/>
</dbReference>
<dbReference type="GO" id="GO:0005634">
    <property type="term" value="C:nucleus"/>
    <property type="evidence" value="ECO:0007669"/>
    <property type="project" value="TreeGrafter"/>
</dbReference>
<dbReference type="AlphaFoldDB" id="A0A084G1G7"/>
<dbReference type="KEGG" id="sapo:SAPIO_CDS7259"/>
<dbReference type="RefSeq" id="XP_016640978.1">
    <property type="nucleotide sequence ID" value="XM_016789151.1"/>
</dbReference>
<dbReference type="Gene3D" id="1.10.510.10">
    <property type="entry name" value="Transferase(Phosphotransferase) domain 1"/>
    <property type="match status" value="1"/>
</dbReference>
<dbReference type="InterPro" id="IPR051175">
    <property type="entry name" value="CLK_kinases"/>
</dbReference>
<proteinExistence type="predicted"/>
<feature type="domain" description="Protein kinase" evidence="6">
    <location>
        <begin position="1"/>
        <end position="208"/>
    </location>
</feature>
<keyword evidence="8" id="KW-1185">Reference proteome</keyword>
<dbReference type="OrthoDB" id="5979581at2759"/>
<sequence length="214" mass="24593">MVKLEDPEILERDVRDEYDHPLPQKVLDERTIYLSRNNYGRLLRPTGIVQITDFGLSVRGDVPHSGCIQAELYRAPEVVLDAGYTYSADIWSLGVMLWDLLQGKKLFDLVDPTTGEYDDQRHLAQITSLLGKAPDDLLRQGQRTSMFYESDGKLKDPSLVSPGFSFEGTIDVIDGEEKRMFIEFVKRMLRWSPKERQTAKELLNDPWLHDGFSQ</sequence>
<dbReference type="OMA" id="DPWLYAD"/>
<dbReference type="GO" id="GO:0005524">
    <property type="term" value="F:ATP binding"/>
    <property type="evidence" value="ECO:0007669"/>
    <property type="project" value="UniProtKB-KW"/>
</dbReference>
<dbReference type="Proteomes" id="UP000028545">
    <property type="component" value="Unassembled WGS sequence"/>
</dbReference>
<keyword evidence="5" id="KW-0067">ATP-binding</keyword>
<dbReference type="InterPro" id="IPR011009">
    <property type="entry name" value="Kinase-like_dom_sf"/>
</dbReference>
<evidence type="ECO:0000256" key="3">
    <source>
        <dbReference type="ARBA" id="ARBA00022741"/>
    </source>
</evidence>
<keyword evidence="2" id="KW-0808">Transferase</keyword>
<dbReference type="VEuPathDB" id="FungiDB:SAPIO_CDS7259"/>
<evidence type="ECO:0000313" key="7">
    <source>
        <dbReference type="EMBL" id="KEZ41179.1"/>
    </source>
</evidence>
<gene>
    <name evidence="7" type="ORF">SAPIO_CDS7259</name>
</gene>
<keyword evidence="4" id="KW-0418">Kinase</keyword>
<evidence type="ECO:0000256" key="1">
    <source>
        <dbReference type="ARBA" id="ARBA00022527"/>
    </source>
</evidence>
<dbReference type="SMART" id="SM00220">
    <property type="entry name" value="S_TKc"/>
    <property type="match status" value="1"/>
</dbReference>
<comment type="caution">
    <text evidence="7">The sequence shown here is derived from an EMBL/GenBank/DDBJ whole genome shotgun (WGS) entry which is preliminary data.</text>
</comment>
<evidence type="ECO:0000256" key="5">
    <source>
        <dbReference type="ARBA" id="ARBA00022840"/>
    </source>
</evidence>
<dbReference type="EMBL" id="JOWA01000110">
    <property type="protein sequence ID" value="KEZ41179.1"/>
    <property type="molecule type" value="Genomic_DNA"/>
</dbReference>
<dbReference type="PROSITE" id="PS50011">
    <property type="entry name" value="PROTEIN_KINASE_DOM"/>
    <property type="match status" value="1"/>
</dbReference>
<evidence type="ECO:0000256" key="2">
    <source>
        <dbReference type="ARBA" id="ARBA00022679"/>
    </source>
</evidence>
<name>A0A084G1G7_PSEDA</name>
<evidence type="ECO:0000259" key="6">
    <source>
        <dbReference type="PROSITE" id="PS50011"/>
    </source>
</evidence>
<dbReference type="PANTHER" id="PTHR45646:SF11">
    <property type="entry name" value="SERINE_THREONINE-PROTEIN KINASE DOA"/>
    <property type="match status" value="1"/>
</dbReference>
<organism evidence="7 8">
    <name type="scientific">Pseudallescheria apiosperma</name>
    <name type="common">Scedosporium apiospermum</name>
    <dbReference type="NCBI Taxonomy" id="563466"/>
    <lineage>
        <taxon>Eukaryota</taxon>
        <taxon>Fungi</taxon>
        <taxon>Dikarya</taxon>
        <taxon>Ascomycota</taxon>
        <taxon>Pezizomycotina</taxon>
        <taxon>Sordariomycetes</taxon>
        <taxon>Hypocreomycetidae</taxon>
        <taxon>Microascales</taxon>
        <taxon>Microascaceae</taxon>
        <taxon>Scedosporium</taxon>
    </lineage>
</organism>
<keyword evidence="3" id="KW-0547">Nucleotide-binding</keyword>
<dbReference type="HOGENOM" id="CLU_000288_81_11_1"/>
<dbReference type="Pfam" id="PF00069">
    <property type="entry name" value="Pkinase"/>
    <property type="match status" value="1"/>
</dbReference>
<dbReference type="GeneID" id="27726331"/>
<reference evidence="7 8" key="1">
    <citation type="journal article" date="2014" name="Genome Announc.">
        <title>Draft genome sequence of the pathogenic fungus Scedosporium apiospermum.</title>
        <authorList>
            <person name="Vandeputte P."/>
            <person name="Ghamrawi S."/>
            <person name="Rechenmann M."/>
            <person name="Iltis A."/>
            <person name="Giraud S."/>
            <person name="Fleury M."/>
            <person name="Thornton C."/>
            <person name="Delhaes L."/>
            <person name="Meyer W."/>
            <person name="Papon N."/>
            <person name="Bouchara J.P."/>
        </authorList>
    </citation>
    <scope>NUCLEOTIDE SEQUENCE [LARGE SCALE GENOMIC DNA]</scope>
    <source>
        <strain evidence="7 8">IHEM 14462</strain>
    </source>
</reference>
<dbReference type="GO" id="GO:0004674">
    <property type="term" value="F:protein serine/threonine kinase activity"/>
    <property type="evidence" value="ECO:0007669"/>
    <property type="project" value="UniProtKB-KW"/>
</dbReference>
<evidence type="ECO:0000313" key="8">
    <source>
        <dbReference type="Proteomes" id="UP000028545"/>
    </source>
</evidence>
<dbReference type="PANTHER" id="PTHR45646">
    <property type="entry name" value="SERINE/THREONINE-PROTEIN KINASE DOA-RELATED"/>
    <property type="match status" value="1"/>
</dbReference>
<protein>
    <recommendedName>
        <fullName evidence="6">Protein kinase domain-containing protein</fullName>
    </recommendedName>
</protein>
<keyword evidence="1" id="KW-0723">Serine/threonine-protein kinase</keyword>
<dbReference type="InterPro" id="IPR000719">
    <property type="entry name" value="Prot_kinase_dom"/>
</dbReference>
<evidence type="ECO:0000256" key="4">
    <source>
        <dbReference type="ARBA" id="ARBA00022777"/>
    </source>
</evidence>
<dbReference type="GO" id="GO:0043484">
    <property type="term" value="P:regulation of RNA splicing"/>
    <property type="evidence" value="ECO:0007669"/>
    <property type="project" value="TreeGrafter"/>
</dbReference>